<name>A0A9P6GK86_9PLEO</name>
<keyword evidence="8 10" id="KW-0503">Monooxygenase</keyword>
<evidence type="ECO:0000256" key="1">
    <source>
        <dbReference type="ARBA" id="ARBA00001971"/>
    </source>
</evidence>
<keyword evidence="6 10" id="KW-0560">Oxidoreductase</keyword>
<evidence type="ECO:0000256" key="10">
    <source>
        <dbReference type="RuleBase" id="RU000461"/>
    </source>
</evidence>
<keyword evidence="4 9" id="KW-0349">Heme</keyword>
<organism evidence="12 13">
    <name type="scientific">Paraphaeosphaeria minitans</name>
    <dbReference type="NCBI Taxonomy" id="565426"/>
    <lineage>
        <taxon>Eukaryota</taxon>
        <taxon>Fungi</taxon>
        <taxon>Dikarya</taxon>
        <taxon>Ascomycota</taxon>
        <taxon>Pezizomycotina</taxon>
        <taxon>Dothideomycetes</taxon>
        <taxon>Pleosporomycetidae</taxon>
        <taxon>Pleosporales</taxon>
        <taxon>Massarineae</taxon>
        <taxon>Didymosphaeriaceae</taxon>
        <taxon>Paraphaeosphaeria</taxon>
    </lineage>
</organism>
<dbReference type="PRINTS" id="PR00465">
    <property type="entry name" value="EP450IV"/>
</dbReference>
<dbReference type="PANTHER" id="PTHR46206">
    <property type="entry name" value="CYTOCHROME P450"/>
    <property type="match status" value="1"/>
</dbReference>
<dbReference type="InterPro" id="IPR017972">
    <property type="entry name" value="Cyt_P450_CS"/>
</dbReference>
<sequence>MAVIADHVVAVIAQISPFVVASTILLVSGICLSYLLSAPSAVLHFWASLPTVGIRDEWFSWTLGVIRSFKGTKAMAFEGYEKYSKKGQYFLIPSADRGPMVVIPPSDIKHVMNLPESIIAAHRSQNETIQTDYTLHPKIVYNNFHMNVLRNQLTRNLGALTDAIVEELDVGFSEHWGLDTHWKELEAWPSCMKIVSGASNRAFIGLPCCRDPVLLDLLRDYAMSVFGGATVLNMLPPSFRPVAGQIVKFRTSRLAKKCLNKCLPEIEKRLEHNRRKREDVKYNWEPPGDGLQWVIDEAYKQDDPSQLSPTLIGHRFLFLNFVSMHSTSFTITNTILDLYSSPRAEEFVAGLREECERLLKESGGVWTKEAVNNMVRVDSALRESMRASNFGILALPRKIVSPGGLKLQNGTTIPEGVATLIPMEPIHQDESIYPNAATYNAFRFCEKGALRSILDTNSASEPAKKSAVSLDDSFVSFGIGKHACPGRFFALYEMKLMLAHIVLNYDVEFMKERPGHFNVMWLRLPSDKVKINIRKRAEV</sequence>
<evidence type="ECO:0000313" key="13">
    <source>
        <dbReference type="Proteomes" id="UP000756921"/>
    </source>
</evidence>
<dbReference type="GO" id="GO:0016705">
    <property type="term" value="F:oxidoreductase activity, acting on paired donors, with incorporation or reduction of molecular oxygen"/>
    <property type="evidence" value="ECO:0007669"/>
    <property type="project" value="InterPro"/>
</dbReference>
<evidence type="ECO:0000313" key="12">
    <source>
        <dbReference type="EMBL" id="KAF9736934.1"/>
    </source>
</evidence>
<keyword evidence="11" id="KW-1133">Transmembrane helix</keyword>
<keyword evidence="13" id="KW-1185">Reference proteome</keyword>
<dbReference type="InterPro" id="IPR036396">
    <property type="entry name" value="Cyt_P450_sf"/>
</dbReference>
<dbReference type="Proteomes" id="UP000756921">
    <property type="component" value="Unassembled WGS sequence"/>
</dbReference>
<dbReference type="CDD" id="cd11041">
    <property type="entry name" value="CYP503A1-like"/>
    <property type="match status" value="1"/>
</dbReference>
<dbReference type="InterPro" id="IPR001128">
    <property type="entry name" value="Cyt_P450"/>
</dbReference>
<dbReference type="OrthoDB" id="1844152at2759"/>
<comment type="caution">
    <text evidence="12">The sequence shown here is derived from an EMBL/GenBank/DDBJ whole genome shotgun (WGS) entry which is preliminary data.</text>
</comment>
<dbReference type="InterPro" id="IPR002403">
    <property type="entry name" value="Cyt_P450_E_grp-IV"/>
</dbReference>
<evidence type="ECO:0000256" key="11">
    <source>
        <dbReference type="SAM" id="Phobius"/>
    </source>
</evidence>
<dbReference type="AlphaFoldDB" id="A0A9P6GK86"/>
<reference evidence="12" key="1">
    <citation type="journal article" date="2020" name="Mol. Plant Microbe Interact.">
        <title>Genome Sequence of the Biocontrol Agent Coniothyrium minitans strain Conio (IMI 134523).</title>
        <authorList>
            <person name="Patel D."/>
            <person name="Shittu T.A."/>
            <person name="Baroncelli R."/>
            <person name="Muthumeenakshi S."/>
            <person name="Osborne T.H."/>
            <person name="Janganan T.K."/>
            <person name="Sreenivasaprasad S."/>
        </authorList>
    </citation>
    <scope>NUCLEOTIDE SEQUENCE</scope>
    <source>
        <strain evidence="12">Conio</strain>
    </source>
</reference>
<dbReference type="PROSITE" id="PS00086">
    <property type="entry name" value="CYTOCHROME_P450"/>
    <property type="match status" value="1"/>
</dbReference>
<evidence type="ECO:0000256" key="7">
    <source>
        <dbReference type="ARBA" id="ARBA00023004"/>
    </source>
</evidence>
<keyword evidence="5 9" id="KW-0479">Metal-binding</keyword>
<keyword evidence="7 9" id="KW-0408">Iron</keyword>
<dbReference type="GO" id="GO:0020037">
    <property type="term" value="F:heme binding"/>
    <property type="evidence" value="ECO:0007669"/>
    <property type="project" value="InterPro"/>
</dbReference>
<evidence type="ECO:0000256" key="8">
    <source>
        <dbReference type="ARBA" id="ARBA00023033"/>
    </source>
</evidence>
<gene>
    <name evidence="12" type="ORF">PMIN01_04713</name>
</gene>
<evidence type="ECO:0000256" key="4">
    <source>
        <dbReference type="ARBA" id="ARBA00022617"/>
    </source>
</evidence>
<comment type="cofactor">
    <cofactor evidence="1 9">
        <name>heme</name>
        <dbReference type="ChEBI" id="CHEBI:30413"/>
    </cofactor>
</comment>
<dbReference type="Gene3D" id="1.10.630.10">
    <property type="entry name" value="Cytochrome P450"/>
    <property type="match status" value="1"/>
</dbReference>
<feature type="binding site" description="axial binding residue" evidence="9">
    <location>
        <position position="484"/>
    </location>
    <ligand>
        <name>heme</name>
        <dbReference type="ChEBI" id="CHEBI:30413"/>
    </ligand>
    <ligandPart>
        <name>Fe</name>
        <dbReference type="ChEBI" id="CHEBI:18248"/>
    </ligandPart>
</feature>
<comment type="pathway">
    <text evidence="2">Mycotoxin biosynthesis.</text>
</comment>
<dbReference type="EMBL" id="WJXW01000004">
    <property type="protein sequence ID" value="KAF9736934.1"/>
    <property type="molecule type" value="Genomic_DNA"/>
</dbReference>
<evidence type="ECO:0000256" key="2">
    <source>
        <dbReference type="ARBA" id="ARBA00004685"/>
    </source>
</evidence>
<dbReference type="SUPFAM" id="SSF48264">
    <property type="entry name" value="Cytochrome P450"/>
    <property type="match status" value="1"/>
</dbReference>
<evidence type="ECO:0000256" key="3">
    <source>
        <dbReference type="ARBA" id="ARBA00010617"/>
    </source>
</evidence>
<evidence type="ECO:0000256" key="9">
    <source>
        <dbReference type="PIRSR" id="PIRSR602403-1"/>
    </source>
</evidence>
<proteinExistence type="inferred from homology"/>
<dbReference type="Pfam" id="PF00067">
    <property type="entry name" value="p450"/>
    <property type="match status" value="1"/>
</dbReference>
<dbReference type="GO" id="GO:0005506">
    <property type="term" value="F:iron ion binding"/>
    <property type="evidence" value="ECO:0007669"/>
    <property type="project" value="InterPro"/>
</dbReference>
<keyword evidence="11" id="KW-0812">Transmembrane</keyword>
<protein>
    <submittedName>
        <fullName evidence="12">Cytochrome P450</fullName>
    </submittedName>
</protein>
<dbReference type="GO" id="GO:0004497">
    <property type="term" value="F:monooxygenase activity"/>
    <property type="evidence" value="ECO:0007669"/>
    <property type="project" value="UniProtKB-KW"/>
</dbReference>
<evidence type="ECO:0000256" key="5">
    <source>
        <dbReference type="ARBA" id="ARBA00022723"/>
    </source>
</evidence>
<comment type="similarity">
    <text evidence="3 10">Belongs to the cytochrome P450 family.</text>
</comment>
<accession>A0A9P6GK86</accession>
<dbReference type="PANTHER" id="PTHR46206:SF1">
    <property type="entry name" value="P450, PUTATIVE (EUROFUNG)-RELATED"/>
    <property type="match status" value="1"/>
</dbReference>
<evidence type="ECO:0000256" key="6">
    <source>
        <dbReference type="ARBA" id="ARBA00023002"/>
    </source>
</evidence>
<keyword evidence="11" id="KW-0472">Membrane</keyword>
<feature type="transmembrane region" description="Helical" evidence="11">
    <location>
        <begin position="12"/>
        <end position="36"/>
    </location>
</feature>